<name>A0A123UEM5_STRSU</name>
<dbReference type="Gene3D" id="3.40.50.2000">
    <property type="entry name" value="Glycogen Phosphorylase B"/>
    <property type="match status" value="1"/>
</dbReference>
<organism evidence="7 8">
    <name type="scientific">Streptococcus suis</name>
    <dbReference type="NCBI Taxonomy" id="1307"/>
    <lineage>
        <taxon>Bacteria</taxon>
        <taxon>Bacillati</taxon>
        <taxon>Bacillota</taxon>
        <taxon>Bacilli</taxon>
        <taxon>Lactobacillales</taxon>
        <taxon>Streptococcaceae</taxon>
        <taxon>Streptococcus</taxon>
    </lineage>
</organism>
<dbReference type="InterPro" id="IPR039042">
    <property type="entry name" value="Alg13-like"/>
</dbReference>
<dbReference type="Proteomes" id="UP000069526">
    <property type="component" value="Unassembled WGS sequence"/>
</dbReference>
<comment type="similarity">
    <text evidence="2">Belongs to the glycosyltransferase 28 family.</text>
</comment>
<evidence type="ECO:0000256" key="4">
    <source>
        <dbReference type="ARBA" id="ARBA00022679"/>
    </source>
</evidence>
<dbReference type="GO" id="GO:0006488">
    <property type="term" value="P:dolichol-linked oligosaccharide biosynthetic process"/>
    <property type="evidence" value="ECO:0007669"/>
    <property type="project" value="InterPro"/>
</dbReference>
<gene>
    <name evidence="7" type="primary">wchK</name>
    <name evidence="7" type="ORF">ERS132539_01162</name>
</gene>
<feature type="domain" description="Glycosyl transferase family 28 C-terminal" evidence="6">
    <location>
        <begin position="1"/>
        <end position="140"/>
    </location>
</feature>
<evidence type="ECO:0000256" key="1">
    <source>
        <dbReference type="ARBA" id="ARBA00004240"/>
    </source>
</evidence>
<protein>
    <submittedName>
        <fullName evidence="7">Putative glycosyl transferase</fullName>
    </submittedName>
</protein>
<evidence type="ECO:0000256" key="3">
    <source>
        <dbReference type="ARBA" id="ARBA00022676"/>
    </source>
</evidence>
<proteinExistence type="inferred from homology"/>
<evidence type="ECO:0000313" key="7">
    <source>
        <dbReference type="EMBL" id="CYW30835.1"/>
    </source>
</evidence>
<evidence type="ECO:0000259" key="6">
    <source>
        <dbReference type="Pfam" id="PF04101"/>
    </source>
</evidence>
<dbReference type="RefSeq" id="WP_044767711.1">
    <property type="nucleotide sequence ID" value="NZ_CEIH01000178.1"/>
</dbReference>
<dbReference type="PANTHER" id="PTHR12867:SF6">
    <property type="entry name" value="N-ACETYLGLUCOSAMINYLDIPHOSPHODOLICHOL N-ACETYLGLUCOSAMINYLTRANSFERASE"/>
    <property type="match status" value="1"/>
</dbReference>
<dbReference type="EMBL" id="FIJK01000024">
    <property type="protein sequence ID" value="CYW30835.1"/>
    <property type="molecule type" value="Genomic_DNA"/>
</dbReference>
<accession>A0A123UEM5</accession>
<sequence>MIFVTVGTHEQQFNRLIKEIDLLKKNGSITDEIFIQTGFSTYEPKYCTWKNLLSYSEMEDYMLKADIVVTHGGPASFMDAMSKGKTTIVVPRQKKYGEHVNDHQLEFCKKIVEKGYELTMVKDVSDLKNYLNESNFQQVKLNHQRFIHSFIKIIDKLLEK</sequence>
<dbReference type="AlphaFoldDB" id="A0A123UEM5"/>
<dbReference type="GO" id="GO:0016758">
    <property type="term" value="F:hexosyltransferase activity"/>
    <property type="evidence" value="ECO:0007669"/>
    <property type="project" value="InterPro"/>
</dbReference>
<dbReference type="SUPFAM" id="SSF53756">
    <property type="entry name" value="UDP-Glycosyltransferase/glycogen phosphorylase"/>
    <property type="match status" value="1"/>
</dbReference>
<keyword evidence="4 7" id="KW-0808">Transferase</keyword>
<keyword evidence="3" id="KW-0328">Glycosyltransferase</keyword>
<evidence type="ECO:0000256" key="5">
    <source>
        <dbReference type="ARBA" id="ARBA00022824"/>
    </source>
</evidence>
<dbReference type="Pfam" id="PF04101">
    <property type="entry name" value="Glyco_tran_28_C"/>
    <property type="match status" value="1"/>
</dbReference>
<dbReference type="InterPro" id="IPR007235">
    <property type="entry name" value="Glyco_trans_28_C"/>
</dbReference>
<reference evidence="7 8" key="1">
    <citation type="submission" date="2016-02" db="EMBL/GenBank/DDBJ databases">
        <authorList>
            <consortium name="Pathogen Informatics"/>
        </authorList>
    </citation>
    <scope>NUCLEOTIDE SEQUENCE [LARGE SCALE GENOMIC DNA]</scope>
    <source>
        <strain evidence="7 8">SS1013</strain>
    </source>
</reference>
<keyword evidence="5" id="KW-0256">Endoplasmic reticulum</keyword>
<comment type="subcellular location">
    <subcellularLocation>
        <location evidence="1">Endoplasmic reticulum</location>
    </subcellularLocation>
</comment>
<dbReference type="PANTHER" id="PTHR12867">
    <property type="entry name" value="GLYCOSYL TRANSFERASE-RELATED"/>
    <property type="match status" value="1"/>
</dbReference>
<evidence type="ECO:0000313" key="8">
    <source>
        <dbReference type="Proteomes" id="UP000069526"/>
    </source>
</evidence>
<evidence type="ECO:0000256" key="2">
    <source>
        <dbReference type="ARBA" id="ARBA00006962"/>
    </source>
</evidence>